<keyword evidence="2" id="KW-1185">Reference proteome</keyword>
<gene>
    <name evidence="1" type="ORF">TRL7639_00042</name>
</gene>
<accession>A0A1Y5R7G1</accession>
<dbReference type="AlphaFoldDB" id="A0A1Y5R7G1"/>
<protein>
    <submittedName>
        <fullName evidence="1">Uncharacterized protein</fullName>
    </submittedName>
</protein>
<evidence type="ECO:0000313" key="1">
    <source>
        <dbReference type="EMBL" id="SLN10896.1"/>
    </source>
</evidence>
<dbReference type="EMBL" id="FWFO01000001">
    <property type="protein sequence ID" value="SLN10896.1"/>
    <property type="molecule type" value="Genomic_DNA"/>
</dbReference>
<dbReference type="Proteomes" id="UP000193077">
    <property type="component" value="Unassembled WGS sequence"/>
</dbReference>
<name>A0A1Y5R7G1_9RHOB</name>
<proteinExistence type="predicted"/>
<organism evidence="1 2">
    <name type="scientific">Falsiruegeria litorea R37</name>
    <dbReference type="NCBI Taxonomy" id="1200284"/>
    <lineage>
        <taxon>Bacteria</taxon>
        <taxon>Pseudomonadati</taxon>
        <taxon>Pseudomonadota</taxon>
        <taxon>Alphaproteobacteria</taxon>
        <taxon>Rhodobacterales</taxon>
        <taxon>Roseobacteraceae</taxon>
        <taxon>Falsiruegeria</taxon>
    </lineage>
</organism>
<reference evidence="1 2" key="1">
    <citation type="submission" date="2017-03" db="EMBL/GenBank/DDBJ databases">
        <authorList>
            <person name="Afonso C.L."/>
            <person name="Miller P.J."/>
            <person name="Scott M.A."/>
            <person name="Spackman E."/>
            <person name="Goraichik I."/>
            <person name="Dimitrov K.M."/>
            <person name="Suarez D.L."/>
            <person name="Swayne D.E."/>
        </authorList>
    </citation>
    <scope>NUCLEOTIDE SEQUENCE [LARGE SCALE GENOMIC DNA]</scope>
    <source>
        <strain evidence="1 2">CECT 7639</strain>
    </source>
</reference>
<sequence>MRKTTKSPGEKIVKDIANQFGTSPELAEYRIKRLGLWRAYQNRSIDLRG</sequence>
<evidence type="ECO:0000313" key="2">
    <source>
        <dbReference type="Proteomes" id="UP000193077"/>
    </source>
</evidence>